<organism evidence="2">
    <name type="scientific">marine sediment metagenome</name>
    <dbReference type="NCBI Taxonomy" id="412755"/>
    <lineage>
        <taxon>unclassified sequences</taxon>
        <taxon>metagenomes</taxon>
        <taxon>ecological metagenomes</taxon>
    </lineage>
</organism>
<feature type="compositionally biased region" description="Basic and acidic residues" evidence="1">
    <location>
        <begin position="17"/>
        <end position="47"/>
    </location>
</feature>
<accession>X1E0S0</accession>
<name>X1E0S0_9ZZZZ</name>
<feature type="non-terminal residue" evidence="2">
    <location>
        <position position="150"/>
    </location>
</feature>
<reference evidence="2" key="1">
    <citation type="journal article" date="2014" name="Front. Microbiol.">
        <title>High frequency of phylogenetically diverse reductive dehalogenase-homologous genes in deep subseafloor sedimentary metagenomes.</title>
        <authorList>
            <person name="Kawai M."/>
            <person name="Futagami T."/>
            <person name="Toyoda A."/>
            <person name="Takaki Y."/>
            <person name="Nishi S."/>
            <person name="Hori S."/>
            <person name="Arai W."/>
            <person name="Tsubouchi T."/>
            <person name="Morono Y."/>
            <person name="Uchiyama I."/>
            <person name="Ito T."/>
            <person name="Fujiyama A."/>
            <person name="Inagaki F."/>
            <person name="Takami H."/>
        </authorList>
    </citation>
    <scope>NUCLEOTIDE SEQUENCE</scope>
    <source>
        <strain evidence="2">Expedition CK06-06</strain>
    </source>
</reference>
<sequence length="150" mass="16869">MDGLVDQGEQDLCSTFTREKEIDSEEREREREGEREEGQRHEEDRHQSVSGGRGEIDAEKVMHETHKKGTHTPLAGGEDPFGGGDQENQMVCQEECLGRYHSTLSLSLFLFFFSLSLSLLPLSLCPLDDACKQYTKTPVPKGFIIHQGTV</sequence>
<feature type="region of interest" description="Disordered" evidence="1">
    <location>
        <begin position="1"/>
        <end position="87"/>
    </location>
</feature>
<dbReference type="EMBL" id="BART01032422">
    <property type="protein sequence ID" value="GAH10774.1"/>
    <property type="molecule type" value="Genomic_DNA"/>
</dbReference>
<protein>
    <submittedName>
        <fullName evidence="2">Uncharacterized protein</fullName>
    </submittedName>
</protein>
<evidence type="ECO:0000313" key="2">
    <source>
        <dbReference type="EMBL" id="GAH10774.1"/>
    </source>
</evidence>
<evidence type="ECO:0000256" key="1">
    <source>
        <dbReference type="SAM" id="MobiDB-lite"/>
    </source>
</evidence>
<comment type="caution">
    <text evidence="2">The sequence shown here is derived from an EMBL/GenBank/DDBJ whole genome shotgun (WGS) entry which is preliminary data.</text>
</comment>
<gene>
    <name evidence="2" type="ORF">S01H4_56033</name>
</gene>
<feature type="compositionally biased region" description="Basic and acidic residues" evidence="1">
    <location>
        <begin position="54"/>
        <end position="64"/>
    </location>
</feature>
<dbReference type="AlphaFoldDB" id="X1E0S0"/>
<proteinExistence type="predicted"/>